<dbReference type="AlphaFoldDB" id="A0A2A9E4L3"/>
<evidence type="ECO:0000256" key="1">
    <source>
        <dbReference type="SAM" id="MobiDB-lite"/>
    </source>
</evidence>
<evidence type="ECO:0000313" key="2">
    <source>
        <dbReference type="EMBL" id="PFG33783.1"/>
    </source>
</evidence>
<dbReference type="Proteomes" id="UP000225548">
    <property type="component" value="Unassembled WGS sequence"/>
</dbReference>
<reference evidence="2 3" key="1">
    <citation type="submission" date="2017-10" db="EMBL/GenBank/DDBJ databases">
        <title>Sequencing the genomes of 1000 actinobacteria strains.</title>
        <authorList>
            <person name="Klenk H.-P."/>
        </authorList>
    </citation>
    <scope>NUCLEOTIDE SEQUENCE [LARGE SCALE GENOMIC DNA]</scope>
    <source>
        <strain evidence="2 3">DSM 18966</strain>
    </source>
</reference>
<proteinExistence type="predicted"/>
<name>A0A2A9E4L3_9MICO</name>
<sequence length="159" mass="17274">MALSGCEGVQAEVDGTTATVAPSSERDKSTPEAAPAATIAPSLERDNSTPEAALAAIFAELHERDIEGACMYFDPTFERTFLSDGDCEKTVKYVDEVNLDLMGDVEITSKYTIYLEEDGTAFIPAASLFWPDGGPEWNGGLFIERENGWFKTFDPEGES</sequence>
<comment type="caution">
    <text evidence="2">The sequence shown here is derived from an EMBL/GenBank/DDBJ whole genome shotgun (WGS) entry which is preliminary data.</text>
</comment>
<protein>
    <submittedName>
        <fullName evidence="2">Uncharacterized protein</fullName>
    </submittedName>
</protein>
<accession>A0A2A9E4L3</accession>
<feature type="region of interest" description="Disordered" evidence="1">
    <location>
        <begin position="1"/>
        <end position="47"/>
    </location>
</feature>
<gene>
    <name evidence="2" type="ORF">ATL42_1673</name>
</gene>
<keyword evidence="3" id="KW-1185">Reference proteome</keyword>
<feature type="compositionally biased region" description="Low complexity" evidence="1">
    <location>
        <begin position="31"/>
        <end position="41"/>
    </location>
</feature>
<organism evidence="2 3">
    <name type="scientific">Sanguibacter antarcticus</name>
    <dbReference type="NCBI Taxonomy" id="372484"/>
    <lineage>
        <taxon>Bacteria</taxon>
        <taxon>Bacillati</taxon>
        <taxon>Actinomycetota</taxon>
        <taxon>Actinomycetes</taxon>
        <taxon>Micrococcales</taxon>
        <taxon>Sanguibacteraceae</taxon>
        <taxon>Sanguibacter</taxon>
    </lineage>
</organism>
<dbReference type="EMBL" id="PDJG01000001">
    <property type="protein sequence ID" value="PFG33783.1"/>
    <property type="molecule type" value="Genomic_DNA"/>
</dbReference>
<evidence type="ECO:0000313" key="3">
    <source>
        <dbReference type="Proteomes" id="UP000225548"/>
    </source>
</evidence>